<proteinExistence type="predicted"/>
<reference evidence="14" key="1">
    <citation type="submission" date="2014-01" db="EMBL/GenBank/DDBJ databases">
        <title>The Genome Sequence of Anopheles farauti FAR1 (V2).</title>
        <authorList>
            <consortium name="The Broad Institute Genomics Platform"/>
            <person name="Neafsey D.E."/>
            <person name="Besansky N."/>
            <person name="Howell P."/>
            <person name="Walton C."/>
            <person name="Young S.K."/>
            <person name="Zeng Q."/>
            <person name="Gargeya S."/>
            <person name="Fitzgerald M."/>
            <person name="Haas B."/>
            <person name="Abouelleil A."/>
            <person name="Allen A.W."/>
            <person name="Alvarado L."/>
            <person name="Arachchi H.M."/>
            <person name="Berlin A.M."/>
            <person name="Chapman S.B."/>
            <person name="Gainer-Dewar J."/>
            <person name="Goldberg J."/>
            <person name="Griggs A."/>
            <person name="Gujja S."/>
            <person name="Hansen M."/>
            <person name="Howarth C."/>
            <person name="Imamovic A."/>
            <person name="Ireland A."/>
            <person name="Larimer J."/>
            <person name="McCowan C."/>
            <person name="Murphy C."/>
            <person name="Pearson M."/>
            <person name="Poon T.W."/>
            <person name="Priest M."/>
            <person name="Roberts A."/>
            <person name="Saif S."/>
            <person name="Shea T."/>
            <person name="Sisk P."/>
            <person name="Sykes S."/>
            <person name="Wortman J."/>
            <person name="Nusbaum C."/>
            <person name="Birren B."/>
        </authorList>
    </citation>
    <scope>NUCLEOTIDE SEQUENCE [LARGE SCALE GENOMIC DNA]</scope>
    <source>
        <strain evidence="14">FAR1</strain>
    </source>
</reference>
<dbReference type="EnsemblMetazoa" id="AFAF011509-RA">
    <property type="protein sequence ID" value="AFAF011509-PA"/>
    <property type="gene ID" value="AFAF011509"/>
</dbReference>
<keyword evidence="5 9" id="KW-0238">DNA-binding</keyword>
<sequence>MDSSGLSPLADLDSSSGGSDGVGGFNHNQTIYMGQGGYRESQNPIKTLFFSEKLQEFTDKEPYQQQDRKYHQHDTSYNPMKTGVPQGPQVQHTGEIIYYANKPMSEGSPGSVLVNGGGSTNGSNPGTLLSIPNSSSVGGPAVGGVVLPNGLSSCGALARADNNNSSYLQSLQPPPPPPPPAIVGTTTSTTTTHPLAPTNANVDLERKCFSFSPDQIQCMCEALQQEGDLEKLATFLWSLSPSDLISGNESLLRARALVAYHRGLYHELYAVLESHFFSPRYHADLQALWFKAHYREAEKVRGRPLGAVDKYRLRKKYPLPKTIWDGEETVYCFKEKSRNALKDCYTRNRYPTPDEKKTLAKKTGLTLTQVSNWFKNRRQRDRTPQSSRPDLMMSVLPVTPDQMDGSYQRLFNVANYGPAHGYHANDMYAVQ</sequence>
<evidence type="ECO:0000256" key="5">
    <source>
        <dbReference type="ARBA" id="ARBA00023125"/>
    </source>
</evidence>
<dbReference type="PANTHER" id="PTHR10390">
    <property type="entry name" value="HOMEOBOX PROTEIN SIX"/>
    <property type="match status" value="1"/>
</dbReference>
<keyword evidence="8 9" id="KW-0539">Nucleus</keyword>
<dbReference type="AlphaFoldDB" id="A0A182QJI9"/>
<feature type="domain" description="Homeobox" evidence="12">
    <location>
        <begin position="333"/>
        <end position="384"/>
    </location>
</feature>
<dbReference type="PANTHER" id="PTHR10390:SF44">
    <property type="entry name" value="SIX HOMEOBOX 4"/>
    <property type="match status" value="1"/>
</dbReference>
<evidence type="ECO:0000256" key="2">
    <source>
        <dbReference type="ARBA" id="ARBA00004496"/>
    </source>
</evidence>
<evidence type="ECO:0000256" key="1">
    <source>
        <dbReference type="ARBA" id="ARBA00004123"/>
    </source>
</evidence>
<dbReference type="Pfam" id="PF16878">
    <property type="entry name" value="SIX1_SD"/>
    <property type="match status" value="1"/>
</dbReference>
<dbReference type="InterPro" id="IPR017970">
    <property type="entry name" value="Homeobox_CS"/>
</dbReference>
<dbReference type="Gene3D" id="1.10.10.60">
    <property type="entry name" value="Homeodomain-like"/>
    <property type="match status" value="1"/>
</dbReference>
<evidence type="ECO:0000259" key="12">
    <source>
        <dbReference type="PROSITE" id="PS50071"/>
    </source>
</evidence>
<dbReference type="VEuPathDB" id="VectorBase:AFAF011509"/>
<feature type="region of interest" description="Disordered" evidence="11">
    <location>
        <begin position="1"/>
        <end position="23"/>
    </location>
</feature>
<name>A0A182QJI9_9DIPT</name>
<organism evidence="13 14">
    <name type="scientific">Anopheles farauti</name>
    <dbReference type="NCBI Taxonomy" id="69004"/>
    <lineage>
        <taxon>Eukaryota</taxon>
        <taxon>Metazoa</taxon>
        <taxon>Ecdysozoa</taxon>
        <taxon>Arthropoda</taxon>
        <taxon>Hexapoda</taxon>
        <taxon>Insecta</taxon>
        <taxon>Pterygota</taxon>
        <taxon>Neoptera</taxon>
        <taxon>Endopterygota</taxon>
        <taxon>Diptera</taxon>
        <taxon>Nematocera</taxon>
        <taxon>Culicoidea</taxon>
        <taxon>Culicidae</taxon>
        <taxon>Anophelinae</taxon>
        <taxon>Anopheles</taxon>
    </lineage>
</organism>
<comment type="subcellular location">
    <subcellularLocation>
        <location evidence="2">Cytoplasm</location>
    </subcellularLocation>
    <subcellularLocation>
        <location evidence="1 9 10">Nucleus</location>
    </subcellularLocation>
</comment>
<evidence type="ECO:0000256" key="4">
    <source>
        <dbReference type="ARBA" id="ARBA00023015"/>
    </source>
</evidence>
<accession>A0A182QJI9</accession>
<evidence type="ECO:0000313" key="13">
    <source>
        <dbReference type="EnsemblMetazoa" id="AFAF011509-PA"/>
    </source>
</evidence>
<dbReference type="EMBL" id="AXCN02001097">
    <property type="status" value="NOT_ANNOTATED_CDS"/>
    <property type="molecule type" value="Genomic_DNA"/>
</dbReference>
<evidence type="ECO:0000256" key="10">
    <source>
        <dbReference type="RuleBase" id="RU000682"/>
    </source>
</evidence>
<evidence type="ECO:0000256" key="8">
    <source>
        <dbReference type="ARBA" id="ARBA00023242"/>
    </source>
</evidence>
<dbReference type="SUPFAM" id="SSF46689">
    <property type="entry name" value="Homeodomain-like"/>
    <property type="match status" value="1"/>
</dbReference>
<dbReference type="GO" id="GO:0005667">
    <property type="term" value="C:transcription regulator complex"/>
    <property type="evidence" value="ECO:0007669"/>
    <property type="project" value="TreeGrafter"/>
</dbReference>
<keyword evidence="3" id="KW-0217">Developmental protein</keyword>
<keyword evidence="14" id="KW-1185">Reference proteome</keyword>
<dbReference type="InterPro" id="IPR009057">
    <property type="entry name" value="Homeodomain-like_sf"/>
</dbReference>
<dbReference type="Proteomes" id="UP000075886">
    <property type="component" value="Unassembled WGS sequence"/>
</dbReference>
<dbReference type="PROSITE" id="PS50071">
    <property type="entry name" value="HOMEOBOX_2"/>
    <property type="match status" value="1"/>
</dbReference>
<keyword evidence="7" id="KW-0804">Transcription</keyword>
<dbReference type="InterPro" id="IPR031701">
    <property type="entry name" value="SIX1_SD"/>
</dbReference>
<evidence type="ECO:0000256" key="3">
    <source>
        <dbReference type="ARBA" id="ARBA00022473"/>
    </source>
</evidence>
<feature type="DNA-binding region" description="Homeobox" evidence="9">
    <location>
        <begin position="335"/>
        <end position="385"/>
    </location>
</feature>
<evidence type="ECO:0000256" key="6">
    <source>
        <dbReference type="ARBA" id="ARBA00023155"/>
    </source>
</evidence>
<dbReference type="InterPro" id="IPR001356">
    <property type="entry name" value="HD"/>
</dbReference>
<dbReference type="SMART" id="SM00389">
    <property type="entry name" value="HOX"/>
    <property type="match status" value="1"/>
</dbReference>
<dbReference type="GO" id="GO:0000981">
    <property type="term" value="F:DNA-binding transcription factor activity, RNA polymerase II-specific"/>
    <property type="evidence" value="ECO:0007669"/>
    <property type="project" value="InterPro"/>
</dbReference>
<protein>
    <recommendedName>
        <fullName evidence="12">Homeobox domain-containing protein</fullName>
    </recommendedName>
</protein>
<keyword evidence="6 9" id="KW-0371">Homeobox</keyword>
<dbReference type="FunFam" id="1.10.10.60:FF:000085">
    <property type="entry name" value="SIX homeobox 5"/>
    <property type="match status" value="1"/>
</dbReference>
<dbReference type="GO" id="GO:0005737">
    <property type="term" value="C:cytoplasm"/>
    <property type="evidence" value="ECO:0007669"/>
    <property type="project" value="UniProtKB-SubCell"/>
</dbReference>
<dbReference type="STRING" id="69004.A0A182QJI9"/>
<evidence type="ECO:0000313" key="14">
    <source>
        <dbReference type="Proteomes" id="UP000075886"/>
    </source>
</evidence>
<keyword evidence="4" id="KW-0805">Transcription regulation</keyword>
<dbReference type="PROSITE" id="PS00027">
    <property type="entry name" value="HOMEOBOX_1"/>
    <property type="match status" value="1"/>
</dbReference>
<dbReference type="GO" id="GO:0000978">
    <property type="term" value="F:RNA polymerase II cis-regulatory region sequence-specific DNA binding"/>
    <property type="evidence" value="ECO:0007669"/>
    <property type="project" value="TreeGrafter"/>
</dbReference>
<dbReference type="GO" id="GO:0005634">
    <property type="term" value="C:nucleus"/>
    <property type="evidence" value="ECO:0007669"/>
    <property type="project" value="UniProtKB-SubCell"/>
</dbReference>
<evidence type="ECO:0000256" key="11">
    <source>
        <dbReference type="SAM" id="MobiDB-lite"/>
    </source>
</evidence>
<reference evidence="13" key="2">
    <citation type="submission" date="2020-05" db="UniProtKB">
        <authorList>
            <consortium name="EnsemblMetazoa"/>
        </authorList>
    </citation>
    <scope>IDENTIFICATION</scope>
    <source>
        <strain evidence="13">FAR1</strain>
    </source>
</reference>
<evidence type="ECO:0000256" key="7">
    <source>
        <dbReference type="ARBA" id="ARBA00023163"/>
    </source>
</evidence>
<dbReference type="Pfam" id="PF00046">
    <property type="entry name" value="Homeodomain"/>
    <property type="match status" value="1"/>
</dbReference>
<evidence type="ECO:0000256" key="9">
    <source>
        <dbReference type="PROSITE-ProRule" id="PRU00108"/>
    </source>
</evidence>
<dbReference type="CDD" id="cd00086">
    <property type="entry name" value="homeodomain"/>
    <property type="match status" value="1"/>
</dbReference>
<feature type="compositionally biased region" description="Low complexity" evidence="11">
    <location>
        <begin position="1"/>
        <end position="17"/>
    </location>
</feature>